<reference evidence="1 2" key="1">
    <citation type="submission" date="2019-03" db="EMBL/GenBank/DDBJ databases">
        <title>Single cell metagenomics reveals metabolic interactions within the superorganism composed of flagellate Streblomastix strix and complex community of Bacteroidetes bacteria on its surface.</title>
        <authorList>
            <person name="Treitli S.C."/>
            <person name="Kolisko M."/>
            <person name="Husnik F."/>
            <person name="Keeling P."/>
            <person name="Hampl V."/>
        </authorList>
    </citation>
    <scope>NUCLEOTIDE SEQUENCE [LARGE SCALE GENOMIC DNA]</scope>
    <source>
        <strain evidence="1">ST1C</strain>
    </source>
</reference>
<organism evidence="1 2">
    <name type="scientific">Streblomastix strix</name>
    <dbReference type="NCBI Taxonomy" id="222440"/>
    <lineage>
        <taxon>Eukaryota</taxon>
        <taxon>Metamonada</taxon>
        <taxon>Preaxostyla</taxon>
        <taxon>Oxymonadida</taxon>
        <taxon>Streblomastigidae</taxon>
        <taxon>Streblomastix</taxon>
    </lineage>
</organism>
<evidence type="ECO:0000313" key="1">
    <source>
        <dbReference type="EMBL" id="KAA6320270.1"/>
    </source>
</evidence>
<accession>A0A5J4QGR4</accession>
<dbReference type="EMBL" id="SNRW01045603">
    <property type="protein sequence ID" value="KAA6320270.1"/>
    <property type="molecule type" value="Genomic_DNA"/>
</dbReference>
<gene>
    <name evidence="1" type="ORF">EZS28_054708</name>
</gene>
<protein>
    <submittedName>
        <fullName evidence="1">Uncharacterized protein</fullName>
    </submittedName>
</protein>
<dbReference type="Proteomes" id="UP000324800">
    <property type="component" value="Unassembled WGS sequence"/>
</dbReference>
<feature type="non-terminal residue" evidence="1">
    <location>
        <position position="195"/>
    </location>
</feature>
<dbReference type="AlphaFoldDB" id="A0A5J4QGR4"/>
<evidence type="ECO:0000313" key="2">
    <source>
        <dbReference type="Proteomes" id="UP000324800"/>
    </source>
</evidence>
<proteinExistence type="predicted"/>
<name>A0A5J4QGR4_9EUKA</name>
<comment type="caution">
    <text evidence="1">The sequence shown here is derived from an EMBL/GenBank/DDBJ whole genome shotgun (WGS) entry which is preliminary data.</text>
</comment>
<sequence>MFVQIVGMSVRIANRKPAKNVQIRKLIVLSATIKHVNAATKSARNVLINFAKNVFLLAVNAKDAIRLFVLIVSSSNANHALHYNVLIMKSQKTNAIDAVSRYANIVVLSVINATITFVTNAIITIVNVLDATIISVKIAPRIALHAKDKFAKNVQIKEQNVSHATGRLVRVALENVTNAATHSVRNAFQMEQNVK</sequence>